<protein>
    <submittedName>
        <fullName evidence="2">DUF1266 domain-containing protein</fullName>
    </submittedName>
</protein>
<evidence type="ECO:0000313" key="3">
    <source>
        <dbReference type="Proteomes" id="UP001061862"/>
    </source>
</evidence>
<reference evidence="2 3" key="1">
    <citation type="submission" date="2022-09" db="EMBL/GenBank/DDBJ databases">
        <title>Interaction between co-microsymbionts with complementary sets of symbiotic genes in legume-rhizobium systems.</title>
        <authorList>
            <person name="Safronova V."/>
            <person name="Sazanova A."/>
            <person name="Afonin A."/>
            <person name="Chirak E."/>
        </authorList>
    </citation>
    <scope>NUCLEOTIDE SEQUENCE [LARGE SCALE GENOMIC DNA]</scope>
    <source>
        <strain evidence="2 3">A18/4-1</strain>
        <plasmid evidence="2 3">p_unnamed1</plasmid>
    </source>
</reference>
<dbReference type="Pfam" id="PF06889">
    <property type="entry name" value="DUF1266"/>
    <property type="match status" value="1"/>
</dbReference>
<sequence length="265" mass="29299">MGIMNALGHTLMDNDALHFDSAAALSREEQKLVTLSAPLSAFNGDFVNSLATGKSNDALREGVAQVWNVHDRASFEEVAHRLAEEGQRSAYQPVWEAITATDEAVQTTHPLLKAAMEAWFPAFFQIKARNNFDYRNLASQARALGINLPQLLIGSRGWLEAIRLRLHVQPAQIPNLVAWDAVRLASLSRWAVQLGFIDRVEFVDFAGALMPQVRKAYTAWPQVSAAYIAGGLIWNASEAREENLLRTNALLLSDVNSPYRTVAFG</sequence>
<name>A0ABY6C754_9HYPH</name>
<dbReference type="EMBL" id="CP104964">
    <property type="protein sequence ID" value="UXN68079.1"/>
    <property type="molecule type" value="Genomic_DNA"/>
</dbReference>
<geneLocation type="plasmid" evidence="2 3">
    <name>p_unnamed1</name>
</geneLocation>
<dbReference type="RefSeq" id="WP_262165711.1">
    <property type="nucleotide sequence ID" value="NZ_CP104964.1"/>
</dbReference>
<keyword evidence="3" id="KW-1185">Reference proteome</keyword>
<evidence type="ECO:0000259" key="1">
    <source>
        <dbReference type="Pfam" id="PF06889"/>
    </source>
</evidence>
<accession>A0ABY6C754</accession>
<dbReference type="Proteomes" id="UP001061862">
    <property type="component" value="Plasmid p_unnamed1"/>
</dbReference>
<keyword evidence="2" id="KW-0614">Plasmid</keyword>
<evidence type="ECO:0000313" key="2">
    <source>
        <dbReference type="EMBL" id="UXN68079.1"/>
    </source>
</evidence>
<proteinExistence type="predicted"/>
<dbReference type="InterPro" id="IPR009677">
    <property type="entry name" value="DUF1266"/>
</dbReference>
<organism evidence="2 3">
    <name type="scientific">Devosia neptuniae</name>
    <dbReference type="NCBI Taxonomy" id="191302"/>
    <lineage>
        <taxon>Bacteria</taxon>
        <taxon>Pseudomonadati</taxon>
        <taxon>Pseudomonadota</taxon>
        <taxon>Alphaproteobacteria</taxon>
        <taxon>Hyphomicrobiales</taxon>
        <taxon>Devosiaceae</taxon>
        <taxon>Devosia</taxon>
    </lineage>
</organism>
<feature type="domain" description="DUF1266" evidence="1">
    <location>
        <begin position="65"/>
        <end position="264"/>
    </location>
</feature>
<gene>
    <name evidence="2" type="ORF">N8A98_00760</name>
</gene>